<sequence length="441" mass="49771">MSKKKKAATETLLKQDDILQAVVLADSFNVRFAPITLEKPRIMGNQIHLHLLHTEYAARVSNLYMYDAISKDVIHRWTYPFVVDNNLCVNESGYMLLRHNIYISKDITLARGCVLKEDVVVGQGTCIGTNTVISNSVIGRNCQIGENVILKNAYIWDNVVICGHCEIDSSLICNGSTVLSNVTIQPNCTISYNVTVGPDVNIKPGTLLTTQLPTLNTGFDDLSDSKWLTDLCVDTEQDEESSEDESIEDLTPPTTPPLDDTRMFYNEVLDSLHRGIEENINCDNLVLEINSSKYAYNVSMKELNGLVVKAILELPQLQSTLRPPQYLSALKTLLKQLSPVLQNYIKSCESQMDCLVALEEYCGSCENFAPIIMQVIHYMYDQMEILQESVILSWYNQTSSSDEPHTRMKHQEIRKQVTTFVKWLEEADEESDSDDDDDDSN</sequence>
<dbReference type="SUPFAM" id="SSF51161">
    <property type="entry name" value="Trimeric LpxA-like enzymes"/>
    <property type="match status" value="1"/>
</dbReference>
<gene>
    <name evidence="5" type="primary">LOC100370106</name>
</gene>
<dbReference type="InterPro" id="IPR016024">
    <property type="entry name" value="ARM-type_fold"/>
</dbReference>
<dbReference type="InterPro" id="IPR011004">
    <property type="entry name" value="Trimer_LpxA-like_sf"/>
</dbReference>
<dbReference type="CDD" id="cd05787">
    <property type="entry name" value="LbH_eIF2B_epsilon"/>
    <property type="match status" value="1"/>
</dbReference>
<dbReference type="RefSeq" id="XP_006816689.1">
    <property type="nucleotide sequence ID" value="XM_006816626.1"/>
</dbReference>
<evidence type="ECO:0000313" key="5">
    <source>
        <dbReference type="RefSeq" id="XP_006816689.1"/>
    </source>
</evidence>
<dbReference type="Proteomes" id="UP000694865">
    <property type="component" value="Unplaced"/>
</dbReference>
<feature type="domain" description="W2" evidence="3">
    <location>
        <begin position="258"/>
        <end position="434"/>
    </location>
</feature>
<feature type="region of interest" description="Disordered" evidence="2">
    <location>
        <begin position="234"/>
        <end position="260"/>
    </location>
</feature>
<dbReference type="InterPro" id="IPR044123">
    <property type="entry name" value="W2_eIF2B_epsilon"/>
</dbReference>
<dbReference type="CDD" id="cd11558">
    <property type="entry name" value="W2_eIF2B_epsilon"/>
    <property type="match status" value="1"/>
</dbReference>
<dbReference type="Gene3D" id="2.160.10.10">
    <property type="entry name" value="Hexapeptide repeat proteins"/>
    <property type="match status" value="1"/>
</dbReference>
<dbReference type="Pfam" id="PF25084">
    <property type="entry name" value="LbH_EIF2B"/>
    <property type="match status" value="1"/>
</dbReference>
<dbReference type="Pfam" id="PF02020">
    <property type="entry name" value="W2"/>
    <property type="match status" value="1"/>
</dbReference>
<dbReference type="GeneID" id="100370106"/>
<dbReference type="InterPro" id="IPR003307">
    <property type="entry name" value="W2_domain"/>
</dbReference>
<dbReference type="Gene3D" id="1.25.40.180">
    <property type="match status" value="1"/>
</dbReference>
<reference evidence="5" key="1">
    <citation type="submission" date="2025-08" db="UniProtKB">
        <authorList>
            <consortium name="RefSeq"/>
        </authorList>
    </citation>
    <scope>IDENTIFICATION</scope>
    <source>
        <tissue evidence="5">Testes</tissue>
    </source>
</reference>
<dbReference type="PANTHER" id="PTHR45887">
    <property type="entry name" value="TRANSLATION INITIATION FACTOR EIF-2B SUBUNIT EPSILON"/>
    <property type="match status" value="1"/>
</dbReference>
<name>A0ABM0M9J8_SACKO</name>
<keyword evidence="1" id="KW-0963">Cytoplasm</keyword>
<dbReference type="SMART" id="SM00515">
    <property type="entry name" value="eIF5C"/>
    <property type="match status" value="1"/>
</dbReference>
<dbReference type="InterPro" id="IPR056764">
    <property type="entry name" value="LbH_EIF2B3/5"/>
</dbReference>
<feature type="compositionally biased region" description="Acidic residues" evidence="2">
    <location>
        <begin position="234"/>
        <end position="248"/>
    </location>
</feature>
<dbReference type="PANTHER" id="PTHR45887:SF1">
    <property type="entry name" value="TRANSLATION INITIATION FACTOR EIF-2B SUBUNIT EPSILON"/>
    <property type="match status" value="1"/>
</dbReference>
<evidence type="ECO:0000256" key="2">
    <source>
        <dbReference type="SAM" id="MobiDB-lite"/>
    </source>
</evidence>
<accession>A0ABM0M9J8</accession>
<dbReference type="InterPro" id="IPR051956">
    <property type="entry name" value="eIF2B_epsilon"/>
</dbReference>
<dbReference type="SUPFAM" id="SSF48371">
    <property type="entry name" value="ARM repeat"/>
    <property type="match status" value="1"/>
</dbReference>
<proteinExistence type="predicted"/>
<organism evidence="4 5">
    <name type="scientific">Saccoglossus kowalevskii</name>
    <name type="common">Acorn worm</name>
    <dbReference type="NCBI Taxonomy" id="10224"/>
    <lineage>
        <taxon>Eukaryota</taxon>
        <taxon>Metazoa</taxon>
        <taxon>Hemichordata</taxon>
        <taxon>Enteropneusta</taxon>
        <taxon>Harrimaniidae</taxon>
        <taxon>Saccoglossus</taxon>
    </lineage>
</organism>
<evidence type="ECO:0000256" key="1">
    <source>
        <dbReference type="ARBA" id="ARBA00022490"/>
    </source>
</evidence>
<keyword evidence="4" id="KW-1185">Reference proteome</keyword>
<dbReference type="PROSITE" id="PS51363">
    <property type="entry name" value="W2"/>
    <property type="match status" value="1"/>
</dbReference>
<protein>
    <submittedName>
        <fullName evidence="5">Translation initiation factor eIF-2B subunit epsilon-like</fullName>
    </submittedName>
</protein>
<evidence type="ECO:0000259" key="3">
    <source>
        <dbReference type="PROSITE" id="PS51363"/>
    </source>
</evidence>
<evidence type="ECO:0000313" key="4">
    <source>
        <dbReference type="Proteomes" id="UP000694865"/>
    </source>
</evidence>